<sequence>MMLRIECLNDKGRDLVLVPGWGSSAAIFDPLIDKLTAEFRVHRVIFDPSGWCKSSPAALQYTLIQCLRRQAPKRAVWMGWSLGGLLATQLAAQVPEHVKGLITVAFNPCFVQRDDWHCAMPQAQFSRFQTDFSINPEATLKRFQALQVLGAPDKRHLLDLLHRSCSPLSTAYLSDLLTLLLEDVRPALAQLQLPVLHLLGNADALVPASPLAELLPLLSCDASVQCYPGASHLPFISATDKVMKDVLCWEADRC</sequence>
<keyword evidence="1 3" id="KW-0378">Hydrolase</keyword>
<dbReference type="PANTHER" id="PTHR43798">
    <property type="entry name" value="MONOACYLGLYCEROL LIPASE"/>
    <property type="match status" value="1"/>
</dbReference>
<keyword evidence="4" id="KW-1185">Reference proteome</keyword>
<evidence type="ECO:0000259" key="2">
    <source>
        <dbReference type="Pfam" id="PF12697"/>
    </source>
</evidence>
<accession>A0A5J6LBD5</accession>
<dbReference type="KEGG" id="nik:F5I99_03390"/>
<dbReference type="PANTHER" id="PTHR43798:SF31">
    <property type="entry name" value="AB HYDROLASE SUPERFAMILY PROTEIN YCLE"/>
    <property type="match status" value="1"/>
</dbReference>
<gene>
    <name evidence="3" type="ORF">F5I99_03390</name>
</gene>
<organism evidence="3 4">
    <name type="scientific">Nitrincola iocasae</name>
    <dbReference type="NCBI Taxonomy" id="2614693"/>
    <lineage>
        <taxon>Bacteria</taxon>
        <taxon>Pseudomonadati</taxon>
        <taxon>Pseudomonadota</taxon>
        <taxon>Gammaproteobacteria</taxon>
        <taxon>Oceanospirillales</taxon>
        <taxon>Oceanospirillaceae</taxon>
        <taxon>Nitrincola</taxon>
    </lineage>
</organism>
<dbReference type="Proteomes" id="UP000325606">
    <property type="component" value="Chromosome"/>
</dbReference>
<reference evidence="3 4" key="1">
    <citation type="submission" date="2019-09" db="EMBL/GenBank/DDBJ databases">
        <title>Nitrincola iocasae sp. nov., a bacterium isolated from the sediment collected at a cold seep field in South China Sea.</title>
        <authorList>
            <person name="Zhang H."/>
            <person name="Wang H."/>
            <person name="Li C."/>
        </authorList>
    </citation>
    <scope>NUCLEOTIDE SEQUENCE [LARGE SCALE GENOMIC DNA]</scope>
    <source>
        <strain evidence="3 4">KXZD1103</strain>
    </source>
</reference>
<dbReference type="InterPro" id="IPR000073">
    <property type="entry name" value="AB_hydrolase_1"/>
</dbReference>
<evidence type="ECO:0000313" key="4">
    <source>
        <dbReference type="Proteomes" id="UP000325606"/>
    </source>
</evidence>
<name>A0A5J6LBD5_9GAMM</name>
<evidence type="ECO:0000256" key="1">
    <source>
        <dbReference type="ARBA" id="ARBA00022801"/>
    </source>
</evidence>
<dbReference type="Pfam" id="PF12697">
    <property type="entry name" value="Abhydrolase_6"/>
    <property type="match status" value="1"/>
</dbReference>
<dbReference type="SUPFAM" id="SSF53474">
    <property type="entry name" value="alpha/beta-Hydrolases"/>
    <property type="match status" value="1"/>
</dbReference>
<dbReference type="GO" id="GO:0016787">
    <property type="term" value="F:hydrolase activity"/>
    <property type="evidence" value="ECO:0007669"/>
    <property type="project" value="UniProtKB-KW"/>
</dbReference>
<dbReference type="Gene3D" id="3.40.50.1820">
    <property type="entry name" value="alpha/beta hydrolase"/>
    <property type="match status" value="1"/>
</dbReference>
<dbReference type="GO" id="GO:0016020">
    <property type="term" value="C:membrane"/>
    <property type="evidence" value="ECO:0007669"/>
    <property type="project" value="TreeGrafter"/>
</dbReference>
<protein>
    <submittedName>
        <fullName evidence="3">Alpha/beta fold hydrolase</fullName>
    </submittedName>
</protein>
<dbReference type="InterPro" id="IPR029058">
    <property type="entry name" value="AB_hydrolase_fold"/>
</dbReference>
<proteinExistence type="predicted"/>
<dbReference type="RefSeq" id="WP_151053655.1">
    <property type="nucleotide sequence ID" value="NZ_CP044222.1"/>
</dbReference>
<dbReference type="AlphaFoldDB" id="A0A5J6LBD5"/>
<dbReference type="InterPro" id="IPR050266">
    <property type="entry name" value="AB_hydrolase_sf"/>
</dbReference>
<evidence type="ECO:0000313" key="3">
    <source>
        <dbReference type="EMBL" id="QEW05611.1"/>
    </source>
</evidence>
<feature type="domain" description="AB hydrolase-1" evidence="2">
    <location>
        <begin position="15"/>
        <end position="242"/>
    </location>
</feature>
<dbReference type="EMBL" id="CP044222">
    <property type="protein sequence ID" value="QEW05611.1"/>
    <property type="molecule type" value="Genomic_DNA"/>
</dbReference>